<feature type="transmembrane region" description="Helical" evidence="1">
    <location>
        <begin position="145"/>
        <end position="165"/>
    </location>
</feature>
<feature type="transmembrane region" description="Helical" evidence="1">
    <location>
        <begin position="50"/>
        <end position="70"/>
    </location>
</feature>
<feature type="transmembrane region" description="Helical" evidence="1">
    <location>
        <begin position="82"/>
        <end position="100"/>
    </location>
</feature>
<dbReference type="PATRIC" id="fig|742734.4.peg.2473"/>
<proteinExistence type="predicted"/>
<evidence type="ECO:0000256" key="1">
    <source>
        <dbReference type="SAM" id="Phobius"/>
    </source>
</evidence>
<evidence type="ECO:0000313" key="2">
    <source>
        <dbReference type="EMBL" id="KMW20284.1"/>
    </source>
</evidence>
<evidence type="ECO:0000313" key="3">
    <source>
        <dbReference type="Proteomes" id="UP000037392"/>
    </source>
</evidence>
<keyword evidence="1" id="KW-0812">Transmembrane</keyword>
<accession>A0A0J9C752</accession>
<protein>
    <recommendedName>
        <fullName evidence="4">DUF998 domain-containing protein</fullName>
    </recommendedName>
</protein>
<keyword evidence="1" id="KW-1133">Transmembrane helix</keyword>
<dbReference type="OrthoDB" id="2056693at2"/>
<comment type="caution">
    <text evidence="2">The sequence shown here is derived from an EMBL/GenBank/DDBJ whole genome shotgun (WGS) entry which is preliminary data.</text>
</comment>
<dbReference type="AlphaFoldDB" id="A0A0J9C752"/>
<organism evidence="2 3">
    <name type="scientific">[Clostridium] citroniae WAL-19142</name>
    <dbReference type="NCBI Taxonomy" id="742734"/>
    <lineage>
        <taxon>Bacteria</taxon>
        <taxon>Bacillati</taxon>
        <taxon>Bacillota</taxon>
        <taxon>Clostridia</taxon>
        <taxon>Lachnospirales</taxon>
        <taxon>Lachnospiraceae</taxon>
        <taxon>Enterocloster</taxon>
    </lineage>
</organism>
<evidence type="ECO:0008006" key="4">
    <source>
        <dbReference type="Google" id="ProtNLM"/>
    </source>
</evidence>
<sequence>MRGAAGRFKGKYDLFTIYLVPGATVLLASLDSWTATNLSVLGNTSGNKLLFALWGFITGIYYCIYILYLFHIGRYRNMAGKCFVYTAAAFLLTAVMIPYTPQQYPIKAHLHVLLAFLSPILLTLGIVCFLRFLSSRDRPRYRRAWNIMWILAACSLVLILMAGFITSFLEVFLVVGLCGYLRYMERLLVSRDHGRAGW</sequence>
<dbReference type="EMBL" id="ADLK01000019">
    <property type="protein sequence ID" value="KMW20284.1"/>
    <property type="molecule type" value="Genomic_DNA"/>
</dbReference>
<gene>
    <name evidence="2" type="ORF">HMPREF9470_02299</name>
</gene>
<feature type="transmembrane region" description="Helical" evidence="1">
    <location>
        <begin position="112"/>
        <end position="133"/>
    </location>
</feature>
<reference evidence="2 3" key="1">
    <citation type="submission" date="2011-04" db="EMBL/GenBank/DDBJ databases">
        <title>The Genome Sequence of Clostridium citroniae WAL-19142.</title>
        <authorList>
            <consortium name="The Broad Institute Genome Sequencing Platform"/>
            <person name="Earl A."/>
            <person name="Ward D."/>
            <person name="Feldgarden M."/>
            <person name="Gevers D."/>
            <person name="Warren Y.A."/>
            <person name="Tyrrell K.L."/>
            <person name="Citron D.M."/>
            <person name="Goldstein E.J."/>
            <person name="Daigneault M."/>
            <person name="Allen-Vercoe E."/>
            <person name="Young S.K."/>
            <person name="Zeng Q."/>
            <person name="Gargeya S."/>
            <person name="Fitzgerald M."/>
            <person name="Haas B."/>
            <person name="Abouelleil A."/>
            <person name="Alvarado L."/>
            <person name="Arachchi H.M."/>
            <person name="Berlin A."/>
            <person name="Brown A."/>
            <person name="Chapman S.B."/>
            <person name="Chen Z."/>
            <person name="Dunbar C."/>
            <person name="Freedman E."/>
            <person name="Gearin G."/>
            <person name="Gellesch M."/>
            <person name="Goldberg J."/>
            <person name="Griggs A."/>
            <person name="Gujja S."/>
            <person name="Heilman E.R."/>
            <person name="Heiman D."/>
            <person name="Howarth C."/>
            <person name="Larson L."/>
            <person name="Lui A."/>
            <person name="MacDonald P.J."/>
            <person name="Mehta T."/>
            <person name="Montmayeur A."/>
            <person name="Murphy C."/>
            <person name="Neiman D."/>
            <person name="Pearson M."/>
            <person name="Priest M."/>
            <person name="Roberts A."/>
            <person name="Saif S."/>
            <person name="Shea T."/>
            <person name="Shenoy N."/>
            <person name="Sisk P."/>
            <person name="Stolte C."/>
            <person name="Sykes S."/>
            <person name="White J."/>
            <person name="Yandava C."/>
            <person name="Wortman J."/>
            <person name="Nusbaum C."/>
            <person name="Birren B."/>
        </authorList>
    </citation>
    <scope>NUCLEOTIDE SEQUENCE [LARGE SCALE GENOMIC DNA]</scope>
    <source>
        <strain evidence="2 3">WAL-19142</strain>
    </source>
</reference>
<dbReference type="GeneID" id="93161758"/>
<dbReference type="Proteomes" id="UP000037392">
    <property type="component" value="Unassembled WGS sequence"/>
</dbReference>
<dbReference type="RefSeq" id="WP_007860826.1">
    <property type="nucleotide sequence ID" value="NZ_KQ235877.1"/>
</dbReference>
<keyword evidence="1" id="KW-0472">Membrane</keyword>
<name>A0A0J9C752_9FIRM</name>
<feature type="transmembrane region" description="Helical" evidence="1">
    <location>
        <begin position="12"/>
        <end position="30"/>
    </location>
</feature>